<evidence type="ECO:0000313" key="2">
    <source>
        <dbReference type="Proteomes" id="UP000604083"/>
    </source>
</evidence>
<evidence type="ECO:0000313" key="1">
    <source>
        <dbReference type="EMBL" id="MBK1832656.1"/>
    </source>
</evidence>
<reference evidence="1" key="1">
    <citation type="submission" date="2021-01" db="EMBL/GenBank/DDBJ databases">
        <title>Modified the classification status of verrucomicrobia.</title>
        <authorList>
            <person name="Feng X."/>
        </authorList>
    </citation>
    <scope>NUCLEOTIDE SEQUENCE</scope>
    <source>
        <strain evidence="1">KCTC 12986</strain>
    </source>
</reference>
<dbReference type="EMBL" id="JAENIO010000002">
    <property type="protein sequence ID" value="MBK1832656.1"/>
    <property type="molecule type" value="Genomic_DNA"/>
</dbReference>
<organism evidence="1 2">
    <name type="scientific">Roseibacillus ishigakijimensis</name>
    <dbReference type="NCBI Taxonomy" id="454146"/>
    <lineage>
        <taxon>Bacteria</taxon>
        <taxon>Pseudomonadati</taxon>
        <taxon>Verrucomicrobiota</taxon>
        <taxon>Verrucomicrobiia</taxon>
        <taxon>Verrucomicrobiales</taxon>
        <taxon>Verrucomicrobiaceae</taxon>
        <taxon>Roseibacillus</taxon>
    </lineage>
</organism>
<protein>
    <submittedName>
        <fullName evidence="1">GxxExxY protein</fullName>
    </submittedName>
</protein>
<dbReference type="RefSeq" id="WP_200390089.1">
    <property type="nucleotide sequence ID" value="NZ_JAENIO010000002.1"/>
</dbReference>
<accession>A0A934RQG9</accession>
<comment type="caution">
    <text evidence="1">The sequence shown here is derived from an EMBL/GenBank/DDBJ whole genome shotgun (WGS) entry which is preliminary data.</text>
</comment>
<gene>
    <name evidence="1" type="ORF">JIN78_01170</name>
</gene>
<proteinExistence type="predicted"/>
<dbReference type="AlphaFoldDB" id="A0A934RQG9"/>
<dbReference type="Proteomes" id="UP000604083">
    <property type="component" value="Unassembled WGS sequence"/>
</dbReference>
<dbReference type="Pfam" id="PF13366">
    <property type="entry name" value="PDDEXK_3"/>
    <property type="match status" value="1"/>
</dbReference>
<sequence length="130" mass="14593">MNAIETLAREVVDSAFCVHRELGPGLLESAYEACLGHELKTRGIKIDTQVSRPVRYRSLSIDAGYRLDILVENQIILELKAVEKLLPIHKAQLLTYLKLNKNTLGFLINFNSPLIKDGIKRVVLNHSSQA</sequence>
<dbReference type="NCBIfam" id="TIGR04256">
    <property type="entry name" value="GxxExxY"/>
    <property type="match status" value="1"/>
</dbReference>
<dbReference type="InterPro" id="IPR026350">
    <property type="entry name" value="GxxExxY"/>
</dbReference>
<name>A0A934RQG9_9BACT</name>
<keyword evidence="2" id="KW-1185">Reference proteome</keyword>